<name>A0AA43TV65_9LECA</name>
<dbReference type="AlphaFoldDB" id="A0AA43TV65"/>
<dbReference type="EMBL" id="JAPUFD010000008">
    <property type="protein sequence ID" value="MDI1489029.1"/>
    <property type="molecule type" value="Genomic_DNA"/>
</dbReference>
<comment type="caution">
    <text evidence="1">The sequence shown here is derived from an EMBL/GenBank/DDBJ whole genome shotgun (WGS) entry which is preliminary data.</text>
</comment>
<dbReference type="CDD" id="cd14825">
    <property type="entry name" value="TRAPPC2_sedlin"/>
    <property type="match status" value="1"/>
</dbReference>
<evidence type="ECO:0000313" key="2">
    <source>
        <dbReference type="Proteomes" id="UP001161017"/>
    </source>
</evidence>
<organism evidence="1 2">
    <name type="scientific">Ramalina farinacea</name>
    <dbReference type="NCBI Taxonomy" id="258253"/>
    <lineage>
        <taxon>Eukaryota</taxon>
        <taxon>Fungi</taxon>
        <taxon>Dikarya</taxon>
        <taxon>Ascomycota</taxon>
        <taxon>Pezizomycotina</taxon>
        <taxon>Lecanoromycetes</taxon>
        <taxon>OSLEUM clade</taxon>
        <taxon>Lecanoromycetidae</taxon>
        <taxon>Lecanorales</taxon>
        <taxon>Lecanorineae</taxon>
        <taxon>Ramalinaceae</taxon>
        <taxon>Ramalina</taxon>
    </lineage>
</organism>
<dbReference type="Pfam" id="PF04628">
    <property type="entry name" value="Sedlin_N"/>
    <property type="match status" value="1"/>
</dbReference>
<proteinExistence type="predicted"/>
<dbReference type="GO" id="GO:0005737">
    <property type="term" value="C:cytoplasm"/>
    <property type="evidence" value="ECO:0007669"/>
    <property type="project" value="GOC"/>
</dbReference>
<dbReference type="Proteomes" id="UP001161017">
    <property type="component" value="Unassembled WGS sequence"/>
</dbReference>
<dbReference type="InterPro" id="IPR011012">
    <property type="entry name" value="Longin-like_dom_sf"/>
</dbReference>
<keyword evidence="2" id="KW-1185">Reference proteome</keyword>
<evidence type="ECO:0000313" key="1">
    <source>
        <dbReference type="EMBL" id="MDI1489029.1"/>
    </source>
</evidence>
<sequence length="172" mass="18848">MSYYFTILSTRDTPLFSLALGTAKAGGDSTPRFPPQALQLCPYLLHASLDFVDEAQFANPAMYLKRIDAFASASISCFITPTSTRFLLLHLPHAPNTNPQAGMGEGRGFGPFVPAVPMNPASPQAEEAVRQFFGEVFEVWIKAQMSPFQDGEGKLGSPVFRERVRAAGRKYL</sequence>
<dbReference type="PANTHER" id="PTHR12403">
    <property type="entry name" value="TRAFFICKING PROTEIN PARTICLE COMPLEX SUBUNIT 2"/>
    <property type="match status" value="1"/>
</dbReference>
<reference evidence="1" key="1">
    <citation type="journal article" date="2023" name="Genome Biol. Evol.">
        <title>First Whole Genome Sequence and Flow Cytometry Genome Size Data for the Lichen-Forming Fungus Ramalina farinacea (Ascomycota).</title>
        <authorList>
            <person name="Llewellyn T."/>
            <person name="Mian S."/>
            <person name="Hill R."/>
            <person name="Leitch I.J."/>
            <person name="Gaya E."/>
        </authorList>
    </citation>
    <scope>NUCLEOTIDE SEQUENCE</scope>
    <source>
        <strain evidence="1">LIQ254RAFAR</strain>
    </source>
</reference>
<dbReference type="InterPro" id="IPR006722">
    <property type="entry name" value="Sedlin"/>
</dbReference>
<gene>
    <name evidence="1" type="primary">TRS20</name>
    <name evidence="1" type="ORF">OHK93_008306</name>
</gene>
<dbReference type="Gene3D" id="3.30.450.70">
    <property type="match status" value="1"/>
</dbReference>
<dbReference type="GO" id="GO:0006888">
    <property type="term" value="P:endoplasmic reticulum to Golgi vesicle-mediated transport"/>
    <property type="evidence" value="ECO:0007669"/>
    <property type="project" value="InterPro"/>
</dbReference>
<accession>A0AA43TV65</accession>
<dbReference type="SUPFAM" id="SSF64356">
    <property type="entry name" value="SNARE-like"/>
    <property type="match status" value="1"/>
</dbReference>
<protein>
    <submittedName>
        <fullName evidence="1">TRAPP subunit</fullName>
    </submittedName>
</protein>